<proteinExistence type="predicted"/>
<dbReference type="AlphaFoldDB" id="A0A0A8YBC7"/>
<organism evidence="1">
    <name type="scientific">Arundo donax</name>
    <name type="common">Giant reed</name>
    <name type="synonym">Donax arundinaceus</name>
    <dbReference type="NCBI Taxonomy" id="35708"/>
    <lineage>
        <taxon>Eukaryota</taxon>
        <taxon>Viridiplantae</taxon>
        <taxon>Streptophyta</taxon>
        <taxon>Embryophyta</taxon>
        <taxon>Tracheophyta</taxon>
        <taxon>Spermatophyta</taxon>
        <taxon>Magnoliopsida</taxon>
        <taxon>Liliopsida</taxon>
        <taxon>Poales</taxon>
        <taxon>Poaceae</taxon>
        <taxon>PACMAD clade</taxon>
        <taxon>Arundinoideae</taxon>
        <taxon>Arundineae</taxon>
        <taxon>Arundo</taxon>
    </lineage>
</organism>
<name>A0A0A8YBC7_ARUDO</name>
<reference evidence="1" key="2">
    <citation type="journal article" date="2015" name="Data Brief">
        <title>Shoot transcriptome of the giant reed, Arundo donax.</title>
        <authorList>
            <person name="Barrero R.A."/>
            <person name="Guerrero F.D."/>
            <person name="Moolhuijzen P."/>
            <person name="Goolsby J.A."/>
            <person name="Tidwell J."/>
            <person name="Bellgard S.E."/>
            <person name="Bellgard M.I."/>
        </authorList>
    </citation>
    <scope>NUCLEOTIDE SEQUENCE</scope>
    <source>
        <tissue evidence="1">Shoot tissue taken approximately 20 cm above the soil surface</tissue>
    </source>
</reference>
<dbReference type="EMBL" id="GBRH01274626">
    <property type="protein sequence ID" value="JAD23269.1"/>
    <property type="molecule type" value="Transcribed_RNA"/>
</dbReference>
<evidence type="ECO:0000313" key="1">
    <source>
        <dbReference type="EMBL" id="JAD23269.1"/>
    </source>
</evidence>
<sequence length="47" mass="5305">MSTICWNILSFEKIVYIALLHFPDDDLHIAEVQDIPFPAVTYLAPGS</sequence>
<accession>A0A0A8YBC7</accession>
<reference evidence="1" key="1">
    <citation type="submission" date="2014-09" db="EMBL/GenBank/DDBJ databases">
        <authorList>
            <person name="Magalhaes I.L.F."/>
            <person name="Oliveira U."/>
            <person name="Santos F.R."/>
            <person name="Vidigal T.H.D.A."/>
            <person name="Brescovit A.D."/>
            <person name="Santos A.J."/>
        </authorList>
    </citation>
    <scope>NUCLEOTIDE SEQUENCE</scope>
    <source>
        <tissue evidence="1">Shoot tissue taken approximately 20 cm above the soil surface</tissue>
    </source>
</reference>
<protein>
    <submittedName>
        <fullName evidence="1">Uncharacterized protein</fullName>
    </submittedName>
</protein>